<evidence type="ECO:0000313" key="2">
    <source>
        <dbReference type="EMBL" id="OJS95757.1"/>
    </source>
</evidence>
<evidence type="ECO:0008006" key="4">
    <source>
        <dbReference type="Google" id="ProtNLM"/>
    </source>
</evidence>
<name>A0A9X5ZDY1_BACCE</name>
<dbReference type="Proteomes" id="UP000184161">
    <property type="component" value="Unassembled WGS sequence"/>
</dbReference>
<evidence type="ECO:0000256" key="1">
    <source>
        <dbReference type="SAM" id="MobiDB-lite"/>
    </source>
</evidence>
<protein>
    <recommendedName>
        <fullName evidence="4">Recombinase RecT</fullName>
    </recommendedName>
</protein>
<dbReference type="AlphaFoldDB" id="A0A9X5ZDY1"/>
<accession>A0A9X5ZDY1</accession>
<feature type="region of interest" description="Disordered" evidence="1">
    <location>
        <begin position="289"/>
        <end position="313"/>
    </location>
</feature>
<dbReference type="GO" id="GO:0006259">
    <property type="term" value="P:DNA metabolic process"/>
    <property type="evidence" value="ECO:0007669"/>
    <property type="project" value="InterPro"/>
</dbReference>
<dbReference type="RefSeq" id="WP_072770116.1">
    <property type="nucleotide sequence ID" value="NZ_CP014487.1"/>
</dbReference>
<dbReference type="EMBL" id="MLYK01000026">
    <property type="protein sequence ID" value="OJS95757.1"/>
    <property type="molecule type" value="Genomic_DNA"/>
</dbReference>
<dbReference type="InterPro" id="IPR018330">
    <property type="entry name" value="RecT_fam"/>
</dbReference>
<comment type="caution">
    <text evidence="2">The sequence shown here is derived from an EMBL/GenBank/DDBJ whole genome shotgun (WGS) entry which is preliminary data.</text>
</comment>
<reference evidence="2 3" key="1">
    <citation type="submission" date="2016-10" db="EMBL/GenBank/DDBJ databases">
        <title>Draft Genome Sequence of one Bacillus cereus strain isolated from pooled breast milk.</title>
        <authorList>
            <person name="Woudstra C."/>
            <person name="Chamoin A."/>
            <person name="Gentil S."/>
            <person name="Rambeloson T."/>
            <person name="Delannoye S."/>
            <person name="Heinnekine J.A."/>
            <person name="Herbin S."/>
            <person name="Fach P."/>
        </authorList>
    </citation>
    <scope>NUCLEOTIDE SEQUENCE [LARGE SCALE GENOMIC DNA]</scope>
    <source>
        <strain evidence="2 3">16SBCL1279</strain>
    </source>
</reference>
<evidence type="ECO:0000313" key="3">
    <source>
        <dbReference type="Proteomes" id="UP000184161"/>
    </source>
</evidence>
<sequence>MANQVSATPNTDKVIGNFTKSELDTIKSTIATGTTNEQFALFVQTCVNSELNPFLNHIYCIVYGGKMSIQVSVEGVLHLARQKNGYKGIDVQTVHENDEFEADRSQEGEWIIRKHQVKFPRGKVIGCYAVAQREGFKDVVVMMETDEVIHMKNGTNKHMWNNWFNDMFKKHAMKRAAKLQYGIEINEDEAVSSSPVDSVPSYEPEKRVDITPNKPNQIQVEEGETVDPEAELKKKQSEVMAKLTEYNMTNDDLQEIAVKHFKVPAAELNLQQLTGLVKFLGLEHKERVKEQEKAQEQPEQEEIDFENMEMEIA</sequence>
<feature type="compositionally biased region" description="Acidic residues" evidence="1">
    <location>
        <begin position="298"/>
        <end position="313"/>
    </location>
</feature>
<gene>
    <name evidence="2" type="ORF">BKK64_11155</name>
</gene>
<dbReference type="GO" id="GO:0003677">
    <property type="term" value="F:DNA binding"/>
    <property type="evidence" value="ECO:0007669"/>
    <property type="project" value="InterPro"/>
</dbReference>
<dbReference type="Pfam" id="PF03837">
    <property type="entry name" value="RecT"/>
    <property type="match status" value="1"/>
</dbReference>
<organism evidence="2 3">
    <name type="scientific">Bacillus cereus</name>
    <dbReference type="NCBI Taxonomy" id="1396"/>
    <lineage>
        <taxon>Bacteria</taxon>
        <taxon>Bacillati</taxon>
        <taxon>Bacillota</taxon>
        <taxon>Bacilli</taxon>
        <taxon>Bacillales</taxon>
        <taxon>Bacillaceae</taxon>
        <taxon>Bacillus</taxon>
        <taxon>Bacillus cereus group</taxon>
    </lineage>
</organism>
<proteinExistence type="predicted"/>